<keyword evidence="4" id="KW-1185">Reference proteome</keyword>
<dbReference type="EC" id="1.-.-.-" evidence="3"/>
<evidence type="ECO:0000313" key="4">
    <source>
        <dbReference type="Proteomes" id="UP001596060"/>
    </source>
</evidence>
<organism evidence="3 4">
    <name type="scientific">Bosea massiliensis</name>
    <dbReference type="NCBI Taxonomy" id="151419"/>
    <lineage>
        <taxon>Bacteria</taxon>
        <taxon>Pseudomonadati</taxon>
        <taxon>Pseudomonadota</taxon>
        <taxon>Alphaproteobacteria</taxon>
        <taxon>Hyphomicrobiales</taxon>
        <taxon>Boseaceae</taxon>
        <taxon>Bosea</taxon>
    </lineage>
</organism>
<gene>
    <name evidence="3" type="ORF">ACFPN9_25675</name>
</gene>
<reference evidence="4" key="1">
    <citation type="journal article" date="2019" name="Int. J. Syst. Evol. Microbiol.">
        <title>The Global Catalogue of Microorganisms (GCM) 10K type strain sequencing project: providing services to taxonomists for standard genome sequencing and annotation.</title>
        <authorList>
            <consortium name="The Broad Institute Genomics Platform"/>
            <consortium name="The Broad Institute Genome Sequencing Center for Infectious Disease"/>
            <person name="Wu L."/>
            <person name="Ma J."/>
        </authorList>
    </citation>
    <scope>NUCLEOTIDE SEQUENCE [LARGE SCALE GENOMIC DNA]</scope>
    <source>
        <strain evidence="4">CCUG 43117</strain>
    </source>
</reference>
<proteinExistence type="predicted"/>
<evidence type="ECO:0000256" key="1">
    <source>
        <dbReference type="ARBA" id="ARBA00023002"/>
    </source>
</evidence>
<dbReference type="InterPro" id="IPR006076">
    <property type="entry name" value="FAD-dep_OxRdtase"/>
</dbReference>
<evidence type="ECO:0000259" key="2">
    <source>
        <dbReference type="Pfam" id="PF01266"/>
    </source>
</evidence>
<name>A0ABW0P984_9HYPH</name>
<comment type="caution">
    <text evidence="3">The sequence shown here is derived from an EMBL/GenBank/DDBJ whole genome shotgun (WGS) entry which is preliminary data.</text>
</comment>
<dbReference type="Proteomes" id="UP001596060">
    <property type="component" value="Unassembled WGS sequence"/>
</dbReference>
<dbReference type="GO" id="GO:0016491">
    <property type="term" value="F:oxidoreductase activity"/>
    <property type="evidence" value="ECO:0007669"/>
    <property type="project" value="UniProtKB-KW"/>
</dbReference>
<dbReference type="SUPFAM" id="SSF51905">
    <property type="entry name" value="FAD/NAD(P)-binding domain"/>
    <property type="match status" value="1"/>
</dbReference>
<keyword evidence="1 3" id="KW-0560">Oxidoreductase</keyword>
<sequence>MQIKTLPRDDRSCGWYQLLPVPKPACTLSGRQEADWVVVGAGFVGLAAARRLAALRPNDRIMLIEALRIGQGASGRNSGFVIDLPHKRDLENPDASYKKKVMRLNEAAISFLDETVQRYGIDCQWSHAGRYQAAVGRRGLDYLKTYKTLLDAIGHPYQWHDRSSLTKVFGTSYYEAAIYIPTGILMQPAALVRGLGETLPPNVEVYEDTPITNIDRSAGRIELSSSQGSVVTPRLLLGTNVFSAEFGYLRQRMVPVMTFASITRPLTSREMENYGGADNWGLTPADHAGTTMRFTTDRRLLIRHEHRYVPDYASRLDDIAVVRKNHRKGLINRYPWAKDVEFEHTWGGVCGMSRNYAAFFGKVGDGVYASACHQAVGAARGTISGHLLADLATGQDSQLVSDMADVSGMPALNPPQPFLGVGVRTRMKYASWASRSER</sequence>
<dbReference type="Gene3D" id="3.30.9.10">
    <property type="entry name" value="D-Amino Acid Oxidase, subunit A, domain 2"/>
    <property type="match status" value="1"/>
</dbReference>
<dbReference type="EMBL" id="JBHSLU010000104">
    <property type="protein sequence ID" value="MFC5508631.1"/>
    <property type="molecule type" value="Genomic_DNA"/>
</dbReference>
<dbReference type="Pfam" id="PF01266">
    <property type="entry name" value="DAO"/>
    <property type="match status" value="1"/>
</dbReference>
<dbReference type="RefSeq" id="WP_377817855.1">
    <property type="nucleotide sequence ID" value="NZ_JBHSLU010000104.1"/>
</dbReference>
<dbReference type="PANTHER" id="PTHR13847:SF281">
    <property type="entry name" value="FAD DEPENDENT OXIDOREDUCTASE DOMAIN-CONTAINING PROTEIN"/>
    <property type="match status" value="1"/>
</dbReference>
<protein>
    <submittedName>
        <fullName evidence="3">NAD(P)/FAD-dependent oxidoreductase</fullName>
        <ecNumber evidence="3">1.-.-.-</ecNumber>
    </submittedName>
</protein>
<accession>A0ABW0P984</accession>
<dbReference type="InterPro" id="IPR036188">
    <property type="entry name" value="FAD/NAD-bd_sf"/>
</dbReference>
<dbReference type="Gene3D" id="3.50.50.60">
    <property type="entry name" value="FAD/NAD(P)-binding domain"/>
    <property type="match status" value="1"/>
</dbReference>
<dbReference type="PANTHER" id="PTHR13847">
    <property type="entry name" value="SARCOSINE DEHYDROGENASE-RELATED"/>
    <property type="match status" value="1"/>
</dbReference>
<feature type="domain" description="FAD dependent oxidoreductase" evidence="2">
    <location>
        <begin position="35"/>
        <end position="391"/>
    </location>
</feature>
<evidence type="ECO:0000313" key="3">
    <source>
        <dbReference type="EMBL" id="MFC5508631.1"/>
    </source>
</evidence>